<dbReference type="InterPro" id="IPR036282">
    <property type="entry name" value="Glutathione-S-Trfase_C_sf"/>
</dbReference>
<dbReference type="CDD" id="cd03046">
    <property type="entry name" value="GST_N_GTT1_like"/>
    <property type="match status" value="1"/>
</dbReference>
<gene>
    <name evidence="4" type="ORF">PG997_010014</name>
</gene>
<comment type="caution">
    <text evidence="4">The sequence shown here is derived from an EMBL/GenBank/DDBJ whole genome shotgun (WGS) entry which is preliminary data.</text>
</comment>
<dbReference type="GeneID" id="92047389"/>
<dbReference type="PANTHER" id="PTHR44051">
    <property type="entry name" value="GLUTATHIONE S-TRANSFERASE-RELATED"/>
    <property type="match status" value="1"/>
</dbReference>
<dbReference type="InterPro" id="IPR040079">
    <property type="entry name" value="Glutathione_S-Trfase"/>
</dbReference>
<evidence type="ECO:0000259" key="3">
    <source>
        <dbReference type="PROSITE" id="PS50405"/>
    </source>
</evidence>
<dbReference type="Pfam" id="PF13409">
    <property type="entry name" value="GST_N_2"/>
    <property type="match status" value="1"/>
</dbReference>
<dbReference type="InterPro" id="IPR004045">
    <property type="entry name" value="Glutathione_S-Trfase_N"/>
</dbReference>
<dbReference type="InterPro" id="IPR010987">
    <property type="entry name" value="Glutathione-S-Trfase_C-like"/>
</dbReference>
<dbReference type="InterPro" id="IPR004046">
    <property type="entry name" value="GST_C"/>
</dbReference>
<dbReference type="SFLD" id="SFLDS00019">
    <property type="entry name" value="Glutathione_Transferase_(cytos"/>
    <property type="match status" value="1"/>
</dbReference>
<feature type="domain" description="GST N-terminal" evidence="2">
    <location>
        <begin position="1"/>
        <end position="80"/>
    </location>
</feature>
<name>A0ABR1VYC5_9PEZI</name>
<dbReference type="SFLD" id="SFLDG00358">
    <property type="entry name" value="Main_(cytGST)"/>
    <property type="match status" value="1"/>
</dbReference>
<dbReference type="InterPro" id="IPR036249">
    <property type="entry name" value="Thioredoxin-like_sf"/>
</dbReference>
<keyword evidence="5" id="KW-1185">Reference proteome</keyword>
<dbReference type="Gene3D" id="1.20.1050.10">
    <property type="match status" value="1"/>
</dbReference>
<dbReference type="EMBL" id="JAQQWN010000007">
    <property type="protein sequence ID" value="KAK8075351.1"/>
    <property type="molecule type" value="Genomic_DNA"/>
</dbReference>
<evidence type="ECO:0000313" key="4">
    <source>
        <dbReference type="EMBL" id="KAK8075351.1"/>
    </source>
</evidence>
<evidence type="ECO:0000256" key="1">
    <source>
        <dbReference type="ARBA" id="ARBA00007409"/>
    </source>
</evidence>
<dbReference type="Pfam" id="PF00043">
    <property type="entry name" value="GST_C"/>
    <property type="match status" value="1"/>
</dbReference>
<dbReference type="PROSITE" id="PS50404">
    <property type="entry name" value="GST_NTER"/>
    <property type="match status" value="1"/>
</dbReference>
<dbReference type="PROSITE" id="PS50405">
    <property type="entry name" value="GST_CTER"/>
    <property type="match status" value="1"/>
</dbReference>
<dbReference type="SFLD" id="SFLDG01150">
    <property type="entry name" value="Main.1:_Beta-like"/>
    <property type="match status" value="1"/>
</dbReference>
<dbReference type="PANTHER" id="PTHR44051:SF9">
    <property type="entry name" value="GLUTATHIONE S-TRANSFERASE 1"/>
    <property type="match status" value="1"/>
</dbReference>
<reference evidence="4 5" key="1">
    <citation type="submission" date="2023-01" db="EMBL/GenBank/DDBJ databases">
        <title>Analysis of 21 Apiospora genomes using comparative genomics revels a genus with tremendous synthesis potential of carbohydrate active enzymes and secondary metabolites.</title>
        <authorList>
            <person name="Sorensen T."/>
        </authorList>
    </citation>
    <scope>NUCLEOTIDE SEQUENCE [LARGE SCALE GENOMIC DNA]</scope>
    <source>
        <strain evidence="4 5">CBS 114990</strain>
    </source>
</reference>
<evidence type="ECO:0000313" key="5">
    <source>
        <dbReference type="Proteomes" id="UP001433268"/>
    </source>
</evidence>
<proteinExistence type="inferred from homology"/>
<dbReference type="Gene3D" id="3.40.30.10">
    <property type="entry name" value="Glutaredoxin"/>
    <property type="match status" value="1"/>
</dbReference>
<dbReference type="SUPFAM" id="SSF52833">
    <property type="entry name" value="Thioredoxin-like"/>
    <property type="match status" value="1"/>
</dbReference>
<dbReference type="RefSeq" id="XP_066666291.1">
    <property type="nucleotide sequence ID" value="XM_066814329.1"/>
</dbReference>
<feature type="domain" description="GST C-terminal" evidence="3">
    <location>
        <begin position="86"/>
        <end position="212"/>
    </location>
</feature>
<accession>A0ABR1VYC5</accession>
<sequence length="251" mass="27357">MVLTVHHLQVSQSERIPWLCEELGIPYELKIYQRAPALAPPEFKALHWTGSAPVITDGDLTLAESGACVQYICEKHGGGRLFPTASHPLYADFLYWFHWANGTFTPTIGRAGMVPDGQDGGGNPMVAYSKKKRDDGFKGLDARLRDNDWLAGNEFTAADVMLVFSLTTLRYFVPMELAPYPNILAYLKRVGEREGVPARDEEVGSGDGVGPGRGGARVVLQEVGEGGQECPVAGPCSQTRRLMLGGILHML</sequence>
<comment type="similarity">
    <text evidence="1">Belongs to the GST superfamily.</text>
</comment>
<evidence type="ECO:0000259" key="2">
    <source>
        <dbReference type="PROSITE" id="PS50404"/>
    </source>
</evidence>
<dbReference type="SUPFAM" id="SSF47616">
    <property type="entry name" value="GST C-terminal domain-like"/>
    <property type="match status" value="1"/>
</dbReference>
<protein>
    <submittedName>
        <fullName evidence="4">Glutathione S-transferase</fullName>
    </submittedName>
</protein>
<organism evidence="4 5">
    <name type="scientific">Apiospora hydei</name>
    <dbReference type="NCBI Taxonomy" id="1337664"/>
    <lineage>
        <taxon>Eukaryota</taxon>
        <taxon>Fungi</taxon>
        <taxon>Dikarya</taxon>
        <taxon>Ascomycota</taxon>
        <taxon>Pezizomycotina</taxon>
        <taxon>Sordariomycetes</taxon>
        <taxon>Xylariomycetidae</taxon>
        <taxon>Amphisphaeriales</taxon>
        <taxon>Apiosporaceae</taxon>
        <taxon>Apiospora</taxon>
    </lineage>
</organism>
<dbReference type="Proteomes" id="UP001433268">
    <property type="component" value="Unassembled WGS sequence"/>
</dbReference>